<name>A0A3L9GIT6_ECOLX</name>
<comment type="caution">
    <text evidence="1">The sequence shown here is derived from an EMBL/GenBank/DDBJ whole genome shotgun (WGS) entry which is preliminary data.</text>
</comment>
<dbReference type="EMBL" id="RDDM01001444">
    <property type="protein sequence ID" value="RLY36749.1"/>
    <property type="molecule type" value="Genomic_DNA"/>
</dbReference>
<evidence type="ECO:0000313" key="1">
    <source>
        <dbReference type="EMBL" id="RLY36749.1"/>
    </source>
</evidence>
<gene>
    <name evidence="1" type="ORF">EAI46_34955</name>
</gene>
<evidence type="ECO:0000313" key="2">
    <source>
        <dbReference type="Proteomes" id="UP000281340"/>
    </source>
</evidence>
<protein>
    <submittedName>
        <fullName evidence="1">Alpha/beta hydrolase</fullName>
    </submittedName>
</protein>
<organism evidence="1 2">
    <name type="scientific">Escherichia coli</name>
    <dbReference type="NCBI Taxonomy" id="562"/>
    <lineage>
        <taxon>Bacteria</taxon>
        <taxon>Pseudomonadati</taxon>
        <taxon>Pseudomonadota</taxon>
        <taxon>Gammaproteobacteria</taxon>
        <taxon>Enterobacterales</taxon>
        <taxon>Enterobacteriaceae</taxon>
        <taxon>Escherichia</taxon>
    </lineage>
</organism>
<feature type="non-terminal residue" evidence="1">
    <location>
        <position position="42"/>
    </location>
</feature>
<reference evidence="1 2" key="1">
    <citation type="submission" date="2018-10" db="EMBL/GenBank/DDBJ databases">
        <title>Comparison of Escherichia coli isolates recovered from retail chicken and from chicken fecal samples by antimicrobial susceptibility test and whole genome sequencing.</title>
        <authorList>
            <person name="Tang B."/>
            <person name="Ma Y."/>
            <person name="He X."/>
            <person name="Cao L."/>
            <person name="Xia X."/>
            <person name="Yang H."/>
        </authorList>
    </citation>
    <scope>NUCLEOTIDE SEQUENCE [LARGE SCALE GENOMIC DNA]</scope>
    <source>
        <strain evidence="1 2">CMJH98b</strain>
    </source>
</reference>
<accession>A0A3L9GIT6</accession>
<dbReference type="GO" id="GO:0016787">
    <property type="term" value="F:hydrolase activity"/>
    <property type="evidence" value="ECO:0007669"/>
    <property type="project" value="UniProtKB-KW"/>
</dbReference>
<dbReference type="AlphaFoldDB" id="A0A3L9GIT6"/>
<keyword evidence="1" id="KW-0378">Hydrolase</keyword>
<proteinExistence type="predicted"/>
<dbReference type="Proteomes" id="UP000281340">
    <property type="component" value="Unassembled WGS sequence"/>
</dbReference>
<sequence>MENSRIPGEHFFTSSDNTALFYRHWPALQPGAKKVIVLFHRG</sequence>